<evidence type="ECO:0000259" key="1">
    <source>
        <dbReference type="Pfam" id="PF07833"/>
    </source>
</evidence>
<dbReference type="Gene3D" id="3.30.457.10">
    <property type="entry name" value="Copper amine oxidase-like, N-terminal domain"/>
    <property type="match status" value="1"/>
</dbReference>
<evidence type="ECO:0000313" key="4">
    <source>
        <dbReference type="Proteomes" id="UP000250369"/>
    </source>
</evidence>
<feature type="domain" description="Copper amine oxidase-like N-terminal" evidence="1">
    <location>
        <begin position="398"/>
        <end position="497"/>
    </location>
</feature>
<accession>A0A329MCH6</accession>
<comment type="caution">
    <text evidence="3">The sequence shown here is derived from an EMBL/GenBank/DDBJ whole genome shotgun (WGS) entry which is preliminary data.</text>
</comment>
<organism evidence="3 4">
    <name type="scientific">Paenibacillus contaminans</name>
    <dbReference type="NCBI Taxonomy" id="450362"/>
    <lineage>
        <taxon>Bacteria</taxon>
        <taxon>Bacillati</taxon>
        <taxon>Bacillota</taxon>
        <taxon>Bacilli</taxon>
        <taxon>Bacillales</taxon>
        <taxon>Paenibacillaceae</taxon>
        <taxon>Paenibacillus</taxon>
    </lineage>
</organism>
<dbReference type="EMBL" id="QMFB01000019">
    <property type="protein sequence ID" value="RAV17312.1"/>
    <property type="molecule type" value="Genomic_DNA"/>
</dbReference>
<dbReference type="AlphaFoldDB" id="A0A329MCH6"/>
<dbReference type="PANTHER" id="PTHR40446:SF2">
    <property type="entry name" value="N-ACETYLGLUCOSAMINE-1-PHOSPHODIESTER ALPHA-N-ACETYLGLUCOSAMINIDASE"/>
    <property type="match status" value="1"/>
</dbReference>
<dbReference type="Proteomes" id="UP000250369">
    <property type="component" value="Unassembled WGS sequence"/>
</dbReference>
<proteinExistence type="predicted"/>
<dbReference type="InterPro" id="IPR012854">
    <property type="entry name" value="Cu_amine_oxidase-like_N"/>
</dbReference>
<dbReference type="InterPro" id="IPR018711">
    <property type="entry name" value="NAGPA"/>
</dbReference>
<name>A0A329MCH6_9BACL</name>
<dbReference type="Pfam" id="PF09992">
    <property type="entry name" value="NAGPA"/>
    <property type="match status" value="1"/>
</dbReference>
<dbReference type="InterPro" id="IPR036582">
    <property type="entry name" value="Mao_N_sf"/>
</dbReference>
<reference evidence="3 4" key="1">
    <citation type="journal article" date="2009" name="Int. J. Syst. Evol. Microbiol.">
        <title>Paenibacillus contaminans sp. nov., isolated from a contaminated laboratory plate.</title>
        <authorList>
            <person name="Chou J.H."/>
            <person name="Lee J.H."/>
            <person name="Lin M.C."/>
            <person name="Chang P.S."/>
            <person name="Arun A.B."/>
            <person name="Young C.C."/>
            <person name="Chen W.M."/>
        </authorList>
    </citation>
    <scope>NUCLEOTIDE SEQUENCE [LARGE SCALE GENOMIC DNA]</scope>
    <source>
        <strain evidence="3 4">CKOBP-6</strain>
    </source>
</reference>
<evidence type="ECO:0000259" key="2">
    <source>
        <dbReference type="Pfam" id="PF09992"/>
    </source>
</evidence>
<sequence>MTGILHRNGAGGMTGYGFKQRMRRRRLALALSLAVTTGIALDGGAWTHTASANGGVDYETATIGYAGKNFTVQMVTVDLKNPFLRVEPVIASGGIGHVESLSSMTERTEAAAAVNGTFFDAYAADETQKYPNGLMLRAGEIMRSGENQTFAVSVDKVPIINKLKLGMTVTVKHNGDAYSFSPWGVNTYYGAEAYDQVIWYTRDFGEKVSFPGGTKVVVSNGIITEITDGEATIPEDGQVCFIGHTDGNKKYMLSKLHVGDEVFVEAKVENKDSGDTGLAGGWDAAIGVGPKLVTNGAVDVDFARDGFDDPKITSSSNVRSFVGIDEQKRLVLGTVSSSTISQMANVLAELGLTDAMNLDGGASSGLFYEGALKRTPGRLLSNALVVKRYDEPQVQVVVNGKFITEYRGFIRNNTTMAPFRGIFEAIDAFFTWNNDERTLSVQRDGKQIVLRPDEATALVDGQTVKLEEPATIVDGHMYIPLRFVAETLGAKVQWNQELYRAELTVSK</sequence>
<dbReference type="Pfam" id="PF07833">
    <property type="entry name" value="Cu_amine_oxidN1"/>
    <property type="match status" value="1"/>
</dbReference>
<dbReference type="PANTHER" id="PTHR40446">
    <property type="entry name" value="N-ACETYLGLUCOSAMINE-1-PHOSPHODIESTER ALPHA-N-ACETYLGLUCOSAMINIDASE"/>
    <property type="match status" value="1"/>
</dbReference>
<keyword evidence="4" id="KW-1185">Reference proteome</keyword>
<feature type="domain" description="Phosphodiester glycosidase" evidence="2">
    <location>
        <begin position="214"/>
        <end position="386"/>
    </location>
</feature>
<dbReference type="SUPFAM" id="SSF55383">
    <property type="entry name" value="Copper amine oxidase, domain N"/>
    <property type="match status" value="1"/>
</dbReference>
<evidence type="ECO:0000313" key="3">
    <source>
        <dbReference type="EMBL" id="RAV17312.1"/>
    </source>
</evidence>
<protein>
    <recommendedName>
        <fullName evidence="5">Copper amine oxidase</fullName>
    </recommendedName>
</protein>
<evidence type="ECO:0008006" key="5">
    <source>
        <dbReference type="Google" id="ProtNLM"/>
    </source>
</evidence>
<gene>
    <name evidence="3" type="ORF">DQG23_27075</name>
</gene>